<evidence type="ECO:0000259" key="22">
    <source>
        <dbReference type="PROSITE" id="PS50994"/>
    </source>
</evidence>
<dbReference type="Pfam" id="PF00665">
    <property type="entry name" value="rve"/>
    <property type="match status" value="1"/>
</dbReference>
<dbReference type="GO" id="GO:0015074">
    <property type="term" value="P:DNA integration"/>
    <property type="evidence" value="ECO:0007669"/>
    <property type="project" value="UniProtKB-KW"/>
</dbReference>
<keyword evidence="10" id="KW-0378">Hydrolase</keyword>
<dbReference type="GO" id="GO:0006508">
    <property type="term" value="P:proteolysis"/>
    <property type="evidence" value="ECO:0007669"/>
    <property type="project" value="UniProtKB-KW"/>
</dbReference>
<evidence type="ECO:0000256" key="6">
    <source>
        <dbReference type="ARBA" id="ARBA00022722"/>
    </source>
</evidence>
<dbReference type="SUPFAM" id="SSF53098">
    <property type="entry name" value="Ribonuclease H-like"/>
    <property type="match status" value="1"/>
</dbReference>
<evidence type="ECO:0000256" key="9">
    <source>
        <dbReference type="ARBA" id="ARBA00022759"/>
    </source>
</evidence>
<dbReference type="GO" id="GO:0006310">
    <property type="term" value="P:DNA recombination"/>
    <property type="evidence" value="ECO:0007669"/>
    <property type="project" value="UniProtKB-KW"/>
</dbReference>
<evidence type="ECO:0000256" key="1">
    <source>
        <dbReference type="ARBA" id="ARBA00002180"/>
    </source>
</evidence>
<evidence type="ECO:0000256" key="5">
    <source>
        <dbReference type="ARBA" id="ARBA00022695"/>
    </source>
</evidence>
<feature type="compositionally biased region" description="Basic residues" evidence="21">
    <location>
        <begin position="216"/>
        <end position="226"/>
    </location>
</feature>
<keyword evidence="2" id="KW-0815">Transposition</keyword>
<evidence type="ECO:0000256" key="13">
    <source>
        <dbReference type="ARBA" id="ARBA00022884"/>
    </source>
</evidence>
<dbReference type="GO" id="GO:0005524">
    <property type="term" value="F:ATP binding"/>
    <property type="evidence" value="ECO:0007669"/>
    <property type="project" value="UniProtKB-KW"/>
</dbReference>
<keyword evidence="24" id="KW-1185">Reference proteome</keyword>
<evidence type="ECO:0000256" key="15">
    <source>
        <dbReference type="ARBA" id="ARBA00022918"/>
    </source>
</evidence>
<comment type="caution">
    <text evidence="23">The sequence shown here is derived from an EMBL/GenBank/DDBJ whole genome shotgun (WGS) entry which is preliminary data.</text>
</comment>
<evidence type="ECO:0000256" key="12">
    <source>
        <dbReference type="ARBA" id="ARBA00022842"/>
    </source>
</evidence>
<sequence length="586" mass="66101">MNDQSSLCQNLPELTSSNYLQWKIQIQAYLMEMDLIDCITSNSEEISDASRQAEAVRRRRKTAGILIGTMGILNCQRFLAVVNEANPYNIWRTLSKHFTSNAEDNQARIFLEVLALKNEGSLEQFITDVTQHISKIASVGIMIGSPGDIKEALVVEIIVSKLNENFENTREILQSQRPLTISKVIEYLERRRQDLNDSVEMSLKNEQAFNAQSGKAKFKTTKKKKKDYPTCSNGRHNPKTKHTASQCCELQRLNNKTANQVLKNDSEDSLEECDPPTVHAAYNQPGNSHDIILDSGSSHHMTPHISVLQNYQSSNTFIHVANGESVKVEGKGFLHILSNDKITRIPCLHVPSLTTTLISLGKLCQLGYQFRILNCVNIQILNNNKIQMKLLHARAGHPSIEILRRMFKVTIPKIDCEACALSKSHRLPYSGVLPTAVKPLEFIHMDLSGRISPPTIGGAQYYFKITDQFTSFKYVFLLKNKSEAFHYFKKFCSIAFSLFRIYPINAIMDNGGEFVSSAFKAYFEKLGIQSHFTAPYTPQQNPVAERGNRTTSEKARSLLKHAHLPNQLWGEAVITAVFYENISPAN</sequence>
<keyword evidence="15" id="KW-0695">RNA-directed DNA polymerase</keyword>
<feature type="domain" description="Integrase catalytic" evidence="22">
    <location>
        <begin position="435"/>
        <end position="586"/>
    </location>
</feature>
<dbReference type="PANTHER" id="PTHR42648:SF11">
    <property type="entry name" value="TRANSPOSON TY4-P GAG-POL POLYPROTEIN"/>
    <property type="match status" value="1"/>
</dbReference>
<dbReference type="Pfam" id="PF22936">
    <property type="entry name" value="Pol_BBD"/>
    <property type="match status" value="1"/>
</dbReference>
<keyword evidence="7" id="KW-0479">Metal-binding</keyword>
<keyword evidence="13" id="KW-0694">RNA-binding</keyword>
<evidence type="ECO:0000256" key="11">
    <source>
        <dbReference type="ARBA" id="ARBA00022840"/>
    </source>
</evidence>
<evidence type="ECO:0000256" key="18">
    <source>
        <dbReference type="ARBA" id="ARBA00023172"/>
    </source>
</evidence>
<accession>A0A9Q3FHX3</accession>
<keyword evidence="12" id="KW-0460">Magnesium</keyword>
<keyword evidence="5" id="KW-0548">Nucleotidyltransferase</keyword>
<dbReference type="OrthoDB" id="2504515at2759"/>
<dbReference type="GO" id="GO:0003964">
    <property type="term" value="F:RNA-directed DNA polymerase activity"/>
    <property type="evidence" value="ECO:0007669"/>
    <property type="project" value="UniProtKB-KW"/>
</dbReference>
<keyword evidence="16" id="KW-0808">Transferase</keyword>
<comment type="catalytic activity">
    <reaction evidence="19">
        <text>DNA(n) + a 2'-deoxyribonucleoside 5'-triphosphate = DNA(n+1) + diphosphate</text>
        <dbReference type="Rhea" id="RHEA:22508"/>
        <dbReference type="Rhea" id="RHEA-COMP:17339"/>
        <dbReference type="Rhea" id="RHEA-COMP:17340"/>
        <dbReference type="ChEBI" id="CHEBI:33019"/>
        <dbReference type="ChEBI" id="CHEBI:61560"/>
        <dbReference type="ChEBI" id="CHEBI:173112"/>
        <dbReference type="EC" id="2.7.7.49"/>
    </reaction>
</comment>
<evidence type="ECO:0000256" key="19">
    <source>
        <dbReference type="ARBA" id="ARBA00048173"/>
    </source>
</evidence>
<dbReference type="GO" id="GO:0046872">
    <property type="term" value="F:metal ion binding"/>
    <property type="evidence" value="ECO:0007669"/>
    <property type="project" value="UniProtKB-KW"/>
</dbReference>
<evidence type="ECO:0000256" key="8">
    <source>
        <dbReference type="ARBA" id="ARBA00022741"/>
    </source>
</evidence>
<dbReference type="GO" id="GO:0003723">
    <property type="term" value="F:RNA binding"/>
    <property type="evidence" value="ECO:0007669"/>
    <property type="project" value="UniProtKB-KW"/>
</dbReference>
<keyword evidence="18" id="KW-0233">DNA recombination</keyword>
<dbReference type="PROSITE" id="PS50994">
    <property type="entry name" value="INTEGRASE"/>
    <property type="match status" value="1"/>
</dbReference>
<dbReference type="GO" id="GO:0004519">
    <property type="term" value="F:endonuclease activity"/>
    <property type="evidence" value="ECO:0007669"/>
    <property type="project" value="UniProtKB-KW"/>
</dbReference>
<comment type="catalytic activity">
    <reaction evidence="20">
        <text>DNA(n) + a 2'-deoxyribonucleoside 5'-triphosphate = DNA(n+1) + diphosphate</text>
        <dbReference type="Rhea" id="RHEA:22508"/>
        <dbReference type="Rhea" id="RHEA-COMP:17339"/>
        <dbReference type="Rhea" id="RHEA-COMP:17340"/>
        <dbReference type="ChEBI" id="CHEBI:33019"/>
        <dbReference type="ChEBI" id="CHEBI:61560"/>
        <dbReference type="ChEBI" id="CHEBI:173112"/>
        <dbReference type="EC" id="2.7.7.7"/>
    </reaction>
</comment>
<evidence type="ECO:0000313" key="23">
    <source>
        <dbReference type="EMBL" id="MBW0537287.1"/>
    </source>
</evidence>
<comment type="function">
    <text evidence="1">The aspartyl protease (PR) mediates the proteolytic cleavages of the Gag and Gag-Pol polyproteins after assembly of the VLP.</text>
</comment>
<evidence type="ECO:0000256" key="3">
    <source>
        <dbReference type="ARBA" id="ARBA00022612"/>
    </source>
</evidence>
<protein>
    <recommendedName>
        <fullName evidence="22">Integrase catalytic domain-containing protein</fullName>
    </recommendedName>
</protein>
<dbReference type="AlphaFoldDB" id="A0A9Q3FHX3"/>
<evidence type="ECO:0000256" key="2">
    <source>
        <dbReference type="ARBA" id="ARBA00022578"/>
    </source>
</evidence>
<dbReference type="GO" id="GO:0032196">
    <property type="term" value="P:transposition"/>
    <property type="evidence" value="ECO:0007669"/>
    <property type="project" value="UniProtKB-KW"/>
</dbReference>
<keyword evidence="14" id="KW-0229">DNA integration</keyword>
<dbReference type="InterPro" id="IPR012337">
    <property type="entry name" value="RNaseH-like_sf"/>
</dbReference>
<dbReference type="GO" id="GO:0005634">
    <property type="term" value="C:nucleus"/>
    <property type="evidence" value="ECO:0007669"/>
    <property type="project" value="UniProtKB-ARBA"/>
</dbReference>
<name>A0A9Q3FHX3_9BASI</name>
<reference evidence="23" key="1">
    <citation type="submission" date="2021-03" db="EMBL/GenBank/DDBJ databases">
        <title>Draft genome sequence of rust myrtle Austropuccinia psidii MF-1, a brazilian biotype.</title>
        <authorList>
            <person name="Quecine M.C."/>
            <person name="Pachon D.M.R."/>
            <person name="Bonatelli M.L."/>
            <person name="Correr F.H."/>
            <person name="Franceschini L.M."/>
            <person name="Leite T.F."/>
            <person name="Margarido G.R.A."/>
            <person name="Almeida C.A."/>
            <person name="Ferrarezi J.A."/>
            <person name="Labate C.A."/>
        </authorList>
    </citation>
    <scope>NUCLEOTIDE SEQUENCE</scope>
    <source>
        <strain evidence="23">MF-1</strain>
    </source>
</reference>
<evidence type="ECO:0000256" key="20">
    <source>
        <dbReference type="ARBA" id="ARBA00049244"/>
    </source>
</evidence>
<dbReference type="Gene3D" id="3.30.420.10">
    <property type="entry name" value="Ribonuclease H-like superfamily/Ribonuclease H"/>
    <property type="match status" value="1"/>
</dbReference>
<keyword evidence="8" id="KW-0547">Nucleotide-binding</keyword>
<dbReference type="PANTHER" id="PTHR42648">
    <property type="entry name" value="TRANSPOSASE, PUTATIVE-RELATED"/>
    <property type="match status" value="1"/>
</dbReference>
<organism evidence="23 24">
    <name type="scientific">Austropuccinia psidii MF-1</name>
    <dbReference type="NCBI Taxonomy" id="1389203"/>
    <lineage>
        <taxon>Eukaryota</taxon>
        <taxon>Fungi</taxon>
        <taxon>Dikarya</taxon>
        <taxon>Basidiomycota</taxon>
        <taxon>Pucciniomycotina</taxon>
        <taxon>Pucciniomycetes</taxon>
        <taxon>Pucciniales</taxon>
        <taxon>Sphaerophragmiaceae</taxon>
        <taxon>Austropuccinia</taxon>
    </lineage>
</organism>
<dbReference type="Proteomes" id="UP000765509">
    <property type="component" value="Unassembled WGS sequence"/>
</dbReference>
<gene>
    <name evidence="23" type="ORF">O181_077002</name>
</gene>
<evidence type="ECO:0000256" key="10">
    <source>
        <dbReference type="ARBA" id="ARBA00022801"/>
    </source>
</evidence>
<dbReference type="GO" id="GO:0008233">
    <property type="term" value="F:peptidase activity"/>
    <property type="evidence" value="ECO:0007669"/>
    <property type="project" value="UniProtKB-KW"/>
</dbReference>
<keyword evidence="11" id="KW-0067">ATP-binding</keyword>
<dbReference type="InterPro" id="IPR039537">
    <property type="entry name" value="Retrotran_Ty1/copia-like"/>
</dbReference>
<dbReference type="InterPro" id="IPR054722">
    <property type="entry name" value="PolX-like_BBD"/>
</dbReference>
<keyword evidence="16" id="KW-0239">DNA-directed DNA polymerase</keyword>
<dbReference type="InterPro" id="IPR036397">
    <property type="entry name" value="RNaseH_sf"/>
</dbReference>
<evidence type="ECO:0000313" key="24">
    <source>
        <dbReference type="Proteomes" id="UP000765509"/>
    </source>
</evidence>
<evidence type="ECO:0000256" key="14">
    <source>
        <dbReference type="ARBA" id="ARBA00022908"/>
    </source>
</evidence>
<evidence type="ECO:0000256" key="7">
    <source>
        <dbReference type="ARBA" id="ARBA00022723"/>
    </source>
</evidence>
<feature type="region of interest" description="Disordered" evidence="21">
    <location>
        <begin position="213"/>
        <end position="244"/>
    </location>
</feature>
<evidence type="ECO:0000256" key="21">
    <source>
        <dbReference type="SAM" id="MobiDB-lite"/>
    </source>
</evidence>
<dbReference type="EMBL" id="AVOT02041915">
    <property type="protein sequence ID" value="MBW0537287.1"/>
    <property type="molecule type" value="Genomic_DNA"/>
</dbReference>
<dbReference type="InterPro" id="IPR001584">
    <property type="entry name" value="Integrase_cat-core"/>
</dbReference>
<keyword evidence="6" id="KW-0540">Nuclease</keyword>
<keyword evidence="3" id="KW-1188">Viral release from host cell</keyword>
<keyword evidence="4" id="KW-0645">Protease</keyword>
<keyword evidence="9" id="KW-0255">Endonuclease</keyword>
<evidence type="ECO:0000256" key="16">
    <source>
        <dbReference type="ARBA" id="ARBA00022932"/>
    </source>
</evidence>
<dbReference type="GO" id="GO:0003887">
    <property type="term" value="F:DNA-directed DNA polymerase activity"/>
    <property type="evidence" value="ECO:0007669"/>
    <property type="project" value="UniProtKB-KW"/>
</dbReference>
<dbReference type="Pfam" id="PF14223">
    <property type="entry name" value="Retrotran_gag_2"/>
    <property type="match status" value="1"/>
</dbReference>
<keyword evidence="17" id="KW-0917">Virion maturation</keyword>
<proteinExistence type="predicted"/>
<evidence type="ECO:0000256" key="17">
    <source>
        <dbReference type="ARBA" id="ARBA00023113"/>
    </source>
</evidence>
<evidence type="ECO:0000256" key="4">
    <source>
        <dbReference type="ARBA" id="ARBA00022670"/>
    </source>
</evidence>